<keyword evidence="3" id="KW-1185">Reference proteome</keyword>
<accession>A0AAV8PMG1</accession>
<feature type="compositionally biased region" description="Polar residues" evidence="1">
    <location>
        <begin position="10"/>
        <end position="22"/>
    </location>
</feature>
<name>A0AAV8PMG1_ENSVE</name>
<sequence length="95" mass="10333">MRRDCRQVKRNNSGQIPVNRTQPTDRRSIAVAGGVPSAGPKVNPTSPLPPPQTATARMLLSSLDNRPCVAYSAALDWKARCLVPGCRPRRREGKG</sequence>
<protein>
    <submittedName>
        <fullName evidence="2">Uncharacterized protein</fullName>
    </submittedName>
</protein>
<reference evidence="2 3" key="1">
    <citation type="submission" date="2022-12" db="EMBL/GenBank/DDBJ databases">
        <title>Chromosome-scale assembly of the Ensete ventricosum genome.</title>
        <authorList>
            <person name="Dussert Y."/>
            <person name="Stocks J."/>
            <person name="Wendawek A."/>
            <person name="Woldeyes F."/>
            <person name="Nichols R.A."/>
            <person name="Borrell J.S."/>
        </authorList>
    </citation>
    <scope>NUCLEOTIDE SEQUENCE [LARGE SCALE GENOMIC DNA]</scope>
    <source>
        <strain evidence="3">cv. Maze</strain>
        <tissue evidence="2">Seeds</tissue>
    </source>
</reference>
<gene>
    <name evidence="2" type="ORF">OPV22_031481</name>
</gene>
<dbReference type="AlphaFoldDB" id="A0AAV8PMG1"/>
<dbReference type="Proteomes" id="UP001222027">
    <property type="component" value="Unassembled WGS sequence"/>
</dbReference>
<evidence type="ECO:0000313" key="3">
    <source>
        <dbReference type="Proteomes" id="UP001222027"/>
    </source>
</evidence>
<feature type="region of interest" description="Disordered" evidence="1">
    <location>
        <begin position="1"/>
        <end position="27"/>
    </location>
</feature>
<proteinExistence type="predicted"/>
<evidence type="ECO:0000313" key="2">
    <source>
        <dbReference type="EMBL" id="KAJ8458555.1"/>
    </source>
</evidence>
<evidence type="ECO:0000256" key="1">
    <source>
        <dbReference type="SAM" id="MobiDB-lite"/>
    </source>
</evidence>
<dbReference type="EMBL" id="JAQQAF010000009">
    <property type="protein sequence ID" value="KAJ8458555.1"/>
    <property type="molecule type" value="Genomic_DNA"/>
</dbReference>
<organism evidence="2 3">
    <name type="scientific">Ensete ventricosum</name>
    <name type="common">Abyssinian banana</name>
    <name type="synonym">Musa ensete</name>
    <dbReference type="NCBI Taxonomy" id="4639"/>
    <lineage>
        <taxon>Eukaryota</taxon>
        <taxon>Viridiplantae</taxon>
        <taxon>Streptophyta</taxon>
        <taxon>Embryophyta</taxon>
        <taxon>Tracheophyta</taxon>
        <taxon>Spermatophyta</taxon>
        <taxon>Magnoliopsida</taxon>
        <taxon>Liliopsida</taxon>
        <taxon>Zingiberales</taxon>
        <taxon>Musaceae</taxon>
        <taxon>Ensete</taxon>
    </lineage>
</organism>
<comment type="caution">
    <text evidence="2">The sequence shown here is derived from an EMBL/GenBank/DDBJ whole genome shotgun (WGS) entry which is preliminary data.</text>
</comment>